<comment type="caution">
    <text evidence="1">The sequence shown here is derived from an EMBL/GenBank/DDBJ whole genome shotgun (WGS) entry which is preliminary data.</text>
</comment>
<accession>A0ABD0KYW7</accession>
<keyword evidence="2" id="KW-1185">Reference proteome</keyword>
<dbReference type="EMBL" id="JACVVK020000104">
    <property type="protein sequence ID" value="KAK7492286.1"/>
    <property type="molecule type" value="Genomic_DNA"/>
</dbReference>
<dbReference type="AlphaFoldDB" id="A0ABD0KYW7"/>
<evidence type="ECO:0000313" key="2">
    <source>
        <dbReference type="Proteomes" id="UP001519460"/>
    </source>
</evidence>
<proteinExistence type="predicted"/>
<gene>
    <name evidence="1" type="ORF">BaRGS_00016383</name>
</gene>
<organism evidence="1 2">
    <name type="scientific">Batillaria attramentaria</name>
    <dbReference type="NCBI Taxonomy" id="370345"/>
    <lineage>
        <taxon>Eukaryota</taxon>
        <taxon>Metazoa</taxon>
        <taxon>Spiralia</taxon>
        <taxon>Lophotrochozoa</taxon>
        <taxon>Mollusca</taxon>
        <taxon>Gastropoda</taxon>
        <taxon>Caenogastropoda</taxon>
        <taxon>Sorbeoconcha</taxon>
        <taxon>Cerithioidea</taxon>
        <taxon>Batillariidae</taxon>
        <taxon>Batillaria</taxon>
    </lineage>
</organism>
<dbReference type="Proteomes" id="UP001519460">
    <property type="component" value="Unassembled WGS sequence"/>
</dbReference>
<evidence type="ECO:0000313" key="1">
    <source>
        <dbReference type="EMBL" id="KAK7492286.1"/>
    </source>
</evidence>
<protein>
    <submittedName>
        <fullName evidence="1">Uncharacterized protein</fullName>
    </submittedName>
</protein>
<sequence length="72" mass="8194">MSRTLLQSPGNMLLRFAQQEKSDQLLHDLDGELAGDVICILMLITGHMQDARRRDASFPTLFRPENRPENQG</sequence>
<reference evidence="1 2" key="1">
    <citation type="journal article" date="2023" name="Sci. Data">
        <title>Genome assembly of the Korean intertidal mud-creeper Batillaria attramentaria.</title>
        <authorList>
            <person name="Patra A.K."/>
            <person name="Ho P.T."/>
            <person name="Jun S."/>
            <person name="Lee S.J."/>
            <person name="Kim Y."/>
            <person name="Won Y.J."/>
        </authorList>
    </citation>
    <scope>NUCLEOTIDE SEQUENCE [LARGE SCALE GENOMIC DNA]</scope>
    <source>
        <strain evidence="1">Wonlab-2016</strain>
    </source>
</reference>
<name>A0ABD0KYW7_9CAEN</name>